<keyword evidence="2" id="KW-0732">Signal</keyword>
<dbReference type="Pfam" id="PF04314">
    <property type="entry name" value="PCuAC"/>
    <property type="match status" value="1"/>
</dbReference>
<dbReference type="PANTHER" id="PTHR36302">
    <property type="entry name" value="BLR7088 PROTEIN"/>
    <property type="match status" value="1"/>
</dbReference>
<dbReference type="InterPro" id="IPR007410">
    <property type="entry name" value="LpqE-like"/>
</dbReference>
<feature type="signal peptide" evidence="2">
    <location>
        <begin position="1"/>
        <end position="20"/>
    </location>
</feature>
<dbReference type="AlphaFoldDB" id="A0A918TXS0"/>
<gene>
    <name evidence="3" type="ORF">GCM10007315_34260</name>
</gene>
<reference evidence="3" key="2">
    <citation type="submission" date="2020-09" db="EMBL/GenBank/DDBJ databases">
        <authorList>
            <person name="Sun Q."/>
            <person name="Kim S."/>
        </authorList>
    </citation>
    <scope>NUCLEOTIDE SEQUENCE</scope>
    <source>
        <strain evidence="3">KCTC 23310</strain>
    </source>
</reference>
<evidence type="ECO:0000256" key="2">
    <source>
        <dbReference type="SAM" id="SignalP"/>
    </source>
</evidence>
<feature type="chain" id="PRO_5037527379" description="Copper chaperone PCu(A)C" evidence="2">
    <location>
        <begin position="21"/>
        <end position="171"/>
    </location>
</feature>
<dbReference type="InterPro" id="IPR036182">
    <property type="entry name" value="PCuAC_sf"/>
</dbReference>
<dbReference type="RefSeq" id="WP_189413349.1">
    <property type="nucleotide sequence ID" value="NZ_BMYJ01000014.1"/>
</dbReference>
<sequence>MLKTLMALATLTLTALPALADHEGLHINSPYARVSTENAQSGAIFFEIENHGDADRLIGAASDVSQKAELHTHLEDANGVMQMIQIEGGIEIPAHGGHALARGGDHVMLLGLTRSLKQGDTISLTLTFEQAGDVLVQVPVDNERKADAGHAGHDMGGEGHAMEGEHKHGNN</sequence>
<dbReference type="SUPFAM" id="SSF110087">
    <property type="entry name" value="DR1885-like metal-binding protein"/>
    <property type="match status" value="1"/>
</dbReference>
<accession>A0A918TXS0</accession>
<name>A0A918TXS0_9RHOB</name>
<proteinExistence type="predicted"/>
<dbReference type="Proteomes" id="UP000638981">
    <property type="component" value="Unassembled WGS sequence"/>
</dbReference>
<evidence type="ECO:0000313" key="4">
    <source>
        <dbReference type="Proteomes" id="UP000638981"/>
    </source>
</evidence>
<dbReference type="EMBL" id="BMYJ01000014">
    <property type="protein sequence ID" value="GHC66596.1"/>
    <property type="molecule type" value="Genomic_DNA"/>
</dbReference>
<keyword evidence="4" id="KW-1185">Reference proteome</keyword>
<dbReference type="InterPro" id="IPR058248">
    <property type="entry name" value="Lxx211020-like"/>
</dbReference>
<organism evidence="3 4">
    <name type="scientific">Neogemmobacter tilapiae</name>
    <dbReference type="NCBI Taxonomy" id="875041"/>
    <lineage>
        <taxon>Bacteria</taxon>
        <taxon>Pseudomonadati</taxon>
        <taxon>Pseudomonadota</taxon>
        <taxon>Alphaproteobacteria</taxon>
        <taxon>Rhodobacterales</taxon>
        <taxon>Paracoccaceae</taxon>
        <taxon>Neogemmobacter</taxon>
    </lineage>
</organism>
<feature type="region of interest" description="Disordered" evidence="1">
    <location>
        <begin position="146"/>
        <end position="171"/>
    </location>
</feature>
<reference evidence="3" key="1">
    <citation type="journal article" date="2014" name="Int. J. Syst. Evol. Microbiol.">
        <title>Complete genome sequence of Corynebacterium casei LMG S-19264T (=DSM 44701T), isolated from a smear-ripened cheese.</title>
        <authorList>
            <consortium name="US DOE Joint Genome Institute (JGI-PGF)"/>
            <person name="Walter F."/>
            <person name="Albersmeier A."/>
            <person name="Kalinowski J."/>
            <person name="Ruckert C."/>
        </authorList>
    </citation>
    <scope>NUCLEOTIDE SEQUENCE</scope>
    <source>
        <strain evidence="3">KCTC 23310</strain>
    </source>
</reference>
<dbReference type="PANTHER" id="PTHR36302:SF1">
    <property type="entry name" value="COPPER CHAPERONE PCU(A)C"/>
    <property type="match status" value="1"/>
</dbReference>
<evidence type="ECO:0000256" key="1">
    <source>
        <dbReference type="SAM" id="MobiDB-lite"/>
    </source>
</evidence>
<comment type="caution">
    <text evidence="3">The sequence shown here is derived from an EMBL/GenBank/DDBJ whole genome shotgun (WGS) entry which is preliminary data.</text>
</comment>
<evidence type="ECO:0008006" key="5">
    <source>
        <dbReference type="Google" id="ProtNLM"/>
    </source>
</evidence>
<dbReference type="Gene3D" id="2.60.40.1890">
    <property type="entry name" value="PCu(A)C copper chaperone"/>
    <property type="match status" value="1"/>
</dbReference>
<protein>
    <recommendedName>
        <fullName evidence="5">Copper chaperone PCu(A)C</fullName>
    </recommendedName>
</protein>
<evidence type="ECO:0000313" key="3">
    <source>
        <dbReference type="EMBL" id="GHC66596.1"/>
    </source>
</evidence>